<reference evidence="2" key="1">
    <citation type="submission" date="2019-08" db="EMBL/GenBank/DDBJ databases">
        <authorList>
            <person name="Kucharzyk K."/>
            <person name="Murdoch R.W."/>
            <person name="Higgins S."/>
            <person name="Loffler F."/>
        </authorList>
    </citation>
    <scope>NUCLEOTIDE SEQUENCE</scope>
</reference>
<dbReference type="GO" id="GO:0015689">
    <property type="term" value="P:molybdate ion transport"/>
    <property type="evidence" value="ECO:0007669"/>
    <property type="project" value="TreeGrafter"/>
</dbReference>
<dbReference type="PANTHER" id="PTHR30632">
    <property type="entry name" value="MOLYBDATE-BINDING PERIPLASMIC PROTEIN"/>
    <property type="match status" value="1"/>
</dbReference>
<organism evidence="2">
    <name type="scientific">bioreactor metagenome</name>
    <dbReference type="NCBI Taxonomy" id="1076179"/>
    <lineage>
        <taxon>unclassified sequences</taxon>
        <taxon>metagenomes</taxon>
        <taxon>ecological metagenomes</taxon>
    </lineage>
</organism>
<dbReference type="EMBL" id="VSSQ01000211">
    <property type="protein sequence ID" value="MPL85768.1"/>
    <property type="molecule type" value="Genomic_DNA"/>
</dbReference>
<dbReference type="GO" id="GO:1901359">
    <property type="term" value="F:tungstate binding"/>
    <property type="evidence" value="ECO:0007669"/>
    <property type="project" value="InterPro"/>
</dbReference>
<dbReference type="InterPro" id="IPR022498">
    <property type="entry name" value="ABC_trnspt_W-bd_WtpA"/>
</dbReference>
<dbReference type="GO" id="GO:0030973">
    <property type="term" value="F:molybdate ion binding"/>
    <property type="evidence" value="ECO:0007669"/>
    <property type="project" value="TreeGrafter"/>
</dbReference>
<dbReference type="Gene3D" id="3.40.190.10">
    <property type="entry name" value="Periplasmic binding protein-like II"/>
    <property type="match status" value="2"/>
</dbReference>
<accession>A0A644V361</accession>
<dbReference type="PANTHER" id="PTHR30632:SF16">
    <property type="entry name" value="MOLYBDATE_TUNGSTATE-BINDING PROTEIN WTPA"/>
    <property type="match status" value="1"/>
</dbReference>
<dbReference type="InterPro" id="IPR050682">
    <property type="entry name" value="ModA/WtpA"/>
</dbReference>
<dbReference type="Pfam" id="PF13531">
    <property type="entry name" value="SBP_bac_11"/>
    <property type="match status" value="1"/>
</dbReference>
<dbReference type="AlphaFoldDB" id="A0A644V361"/>
<comment type="similarity">
    <text evidence="1">Belongs to the bacterial solute-binding protein 1 family. WtpA subfamily.</text>
</comment>
<evidence type="ECO:0008006" key="3">
    <source>
        <dbReference type="Google" id="ProtNLM"/>
    </source>
</evidence>
<name>A0A644V361_9ZZZZ</name>
<gene>
    <name evidence="2" type="ORF">SDC9_31741</name>
</gene>
<comment type="caution">
    <text evidence="2">The sequence shown here is derived from an EMBL/GenBank/DDBJ whole genome shotgun (WGS) entry which is preliminary data.</text>
</comment>
<protein>
    <recommendedName>
        <fullName evidence="3">Tungstate-binding protein TupA</fullName>
    </recommendedName>
</protein>
<evidence type="ECO:0000313" key="2">
    <source>
        <dbReference type="EMBL" id="MPL85768.1"/>
    </source>
</evidence>
<dbReference type="SUPFAM" id="SSF53850">
    <property type="entry name" value="Periplasmic binding protein-like II"/>
    <property type="match status" value="1"/>
</dbReference>
<dbReference type="CDD" id="cd13540">
    <property type="entry name" value="PBP2_ModA_WtpA"/>
    <property type="match status" value="1"/>
</dbReference>
<proteinExistence type="inferred from homology"/>
<sequence length="329" mass="36126">MDKRVYLALGFLIILFTACSGCISDEQTVVKVVPAGSLLLPLAEIEQEYEAIHPDIDIQIEGHGSIQAIRQVTDLHRPIDLIVVADESLIPDMMYREGPNGVNYTDWYVPFARNEMVLAFTNASAYADEITTENWYSILSRDDVKVGFSNPTLDAAGYRALLVMMLAEEQLNVPGLFGSVIGESFDPDLNINNTEEGMALELPVILRPAGGGKVTIRDASMFLLSLLESGGIDYAFDYKSVAIGQGLRYVELQPEVNLGEESYASVYDDATVYLGFQRFATIGNKRTGLPVVYAATIPYDAPERYEAEKFLTFMLDAFAKGGAGYPAPL</sequence>
<evidence type="ECO:0000256" key="1">
    <source>
        <dbReference type="ARBA" id="ARBA00009438"/>
    </source>
</evidence>
<dbReference type="PROSITE" id="PS51257">
    <property type="entry name" value="PROKAR_LIPOPROTEIN"/>
    <property type="match status" value="1"/>
</dbReference>
<dbReference type="NCBIfam" id="TIGR03730">
    <property type="entry name" value="tungstate_WtpA"/>
    <property type="match status" value="1"/>
</dbReference>